<protein>
    <submittedName>
        <fullName evidence="3">PEPxxWA-CTERM sorting domain-containing protein</fullName>
    </submittedName>
</protein>
<evidence type="ECO:0000313" key="3">
    <source>
        <dbReference type="EMBL" id="MBT2188967.1"/>
    </source>
</evidence>
<gene>
    <name evidence="3" type="ORF">KK488_18635</name>
</gene>
<evidence type="ECO:0000313" key="4">
    <source>
        <dbReference type="Proteomes" id="UP001138757"/>
    </source>
</evidence>
<dbReference type="AlphaFoldDB" id="A0A9X1IT51"/>
<dbReference type="NCBIfam" id="NF035944">
    <property type="entry name" value="PEPxxWA-CTERM"/>
    <property type="match status" value="1"/>
</dbReference>
<feature type="chain" id="PRO_5040785394" evidence="1">
    <location>
        <begin position="20"/>
        <end position="225"/>
    </location>
</feature>
<sequence length="225" mass="23524">MNKFIVSALLVGAAVTAQAASAAAFFEGNSPAIDNKVKAFSDASHPDNGASVFGITTTESALVKFTGNTTVHVTSGSGYAQINDPTVNASPWNTLTIALDNYAFGFNAIEFSLQFNNADVSNQNPGTLTVTANFLSGLPEVFLVSDFKNPANRSFYLTASPGQVFKSIILSSGSDRLDQVKQVDITLAAAPPPAVPEPASWALMIAGMAVTGAAMRRRAKNVQFA</sequence>
<organism evidence="3 4">
    <name type="scientific">Sphingobium nicotianae</name>
    <dbReference type="NCBI Taxonomy" id="2782607"/>
    <lineage>
        <taxon>Bacteria</taxon>
        <taxon>Pseudomonadati</taxon>
        <taxon>Pseudomonadota</taxon>
        <taxon>Alphaproteobacteria</taxon>
        <taxon>Sphingomonadales</taxon>
        <taxon>Sphingomonadaceae</taxon>
        <taxon>Sphingobium</taxon>
    </lineage>
</organism>
<feature type="domain" description="Ice-binding protein C-terminal" evidence="2">
    <location>
        <begin position="194"/>
        <end position="218"/>
    </location>
</feature>
<keyword evidence="4" id="KW-1185">Reference proteome</keyword>
<dbReference type="InterPro" id="IPR013424">
    <property type="entry name" value="Ice-binding_C"/>
</dbReference>
<dbReference type="EMBL" id="JAHGAW010000013">
    <property type="protein sequence ID" value="MBT2188967.1"/>
    <property type="molecule type" value="Genomic_DNA"/>
</dbReference>
<evidence type="ECO:0000259" key="2">
    <source>
        <dbReference type="Pfam" id="PF07589"/>
    </source>
</evidence>
<reference evidence="3" key="1">
    <citation type="submission" date="2021-05" db="EMBL/GenBank/DDBJ databases">
        <title>Genome of Sphingobium sp. strain.</title>
        <authorList>
            <person name="Fan R."/>
        </authorList>
    </citation>
    <scope>NUCLEOTIDE SEQUENCE</scope>
    <source>
        <strain evidence="3">H33</strain>
    </source>
</reference>
<proteinExistence type="predicted"/>
<dbReference type="Pfam" id="PF07589">
    <property type="entry name" value="PEP-CTERM"/>
    <property type="match status" value="1"/>
</dbReference>
<name>A0A9X1IT51_9SPHN</name>
<feature type="signal peptide" evidence="1">
    <location>
        <begin position="1"/>
        <end position="19"/>
    </location>
</feature>
<accession>A0A9X1IT51</accession>
<dbReference type="NCBIfam" id="TIGR02595">
    <property type="entry name" value="PEP_CTERM"/>
    <property type="match status" value="1"/>
</dbReference>
<evidence type="ECO:0000256" key="1">
    <source>
        <dbReference type="SAM" id="SignalP"/>
    </source>
</evidence>
<dbReference type="Proteomes" id="UP001138757">
    <property type="component" value="Unassembled WGS sequence"/>
</dbReference>
<comment type="caution">
    <text evidence="3">The sequence shown here is derived from an EMBL/GenBank/DDBJ whole genome shotgun (WGS) entry which is preliminary data.</text>
</comment>
<dbReference type="RefSeq" id="WP_214625216.1">
    <property type="nucleotide sequence ID" value="NZ_JAHGAW010000013.1"/>
</dbReference>
<keyword evidence="1" id="KW-0732">Signal</keyword>